<evidence type="ECO:0000256" key="1">
    <source>
        <dbReference type="SAM" id="MobiDB-lite"/>
    </source>
</evidence>
<feature type="non-terminal residue" evidence="2">
    <location>
        <position position="1"/>
    </location>
</feature>
<name>A0A6J4L2R4_9ACTN</name>
<reference evidence="2" key="1">
    <citation type="submission" date="2020-02" db="EMBL/GenBank/DDBJ databases">
        <authorList>
            <person name="Meier V. D."/>
        </authorList>
    </citation>
    <scope>NUCLEOTIDE SEQUENCE</scope>
    <source>
        <strain evidence="2">AVDCRST_MAG07</strain>
    </source>
</reference>
<feature type="region of interest" description="Disordered" evidence="1">
    <location>
        <begin position="1"/>
        <end position="191"/>
    </location>
</feature>
<feature type="region of interest" description="Disordered" evidence="1">
    <location>
        <begin position="208"/>
        <end position="286"/>
    </location>
</feature>
<feature type="compositionally biased region" description="Basic residues" evidence="1">
    <location>
        <begin position="276"/>
        <end position="286"/>
    </location>
</feature>
<feature type="compositionally biased region" description="Basic residues" evidence="1">
    <location>
        <begin position="9"/>
        <end position="18"/>
    </location>
</feature>
<feature type="non-terminal residue" evidence="2">
    <location>
        <position position="286"/>
    </location>
</feature>
<feature type="compositionally biased region" description="Basic residues" evidence="1">
    <location>
        <begin position="237"/>
        <end position="254"/>
    </location>
</feature>
<accession>A0A6J4L2R4</accession>
<proteinExistence type="predicted"/>
<organism evidence="2">
    <name type="scientific">uncultured Frankineae bacterium</name>
    <dbReference type="NCBI Taxonomy" id="437475"/>
    <lineage>
        <taxon>Bacteria</taxon>
        <taxon>Bacillati</taxon>
        <taxon>Actinomycetota</taxon>
        <taxon>Actinomycetes</taxon>
        <taxon>Frankiales</taxon>
        <taxon>environmental samples</taxon>
    </lineage>
</organism>
<feature type="compositionally biased region" description="Low complexity" evidence="1">
    <location>
        <begin position="120"/>
        <end position="131"/>
    </location>
</feature>
<feature type="compositionally biased region" description="Low complexity" evidence="1">
    <location>
        <begin position="222"/>
        <end position="231"/>
    </location>
</feature>
<feature type="compositionally biased region" description="Low complexity" evidence="1">
    <location>
        <begin position="59"/>
        <end position="72"/>
    </location>
</feature>
<sequence length="286" mass="28737">GQRSDPPSHRRCVARRPGAHGAAVARHRERGQHGRPLLRRDAGPVAPQCRPAGTGGRRPAGPRPGTARAAGPHPGGPPATGPRRAGAAGGGDAGRRRRRPGVAARPAPGRRPPARRRARLAPTFPLRRGAGAAAGAGAGAAAGRDGPGSAPPPRGGGRGARGGAGAGRRAAAARGGRLRPGERPRGAGPRTCCPCACCSCSCGRWRAAGSRRPDARPGRAGGTVAARAGAGPDLRHCRPHAPPRAHAARVRAGRPRGAGLGGARARPRRPLGGARPHPRPPRGGRL</sequence>
<dbReference type="EMBL" id="CADCUB010000055">
    <property type="protein sequence ID" value="CAA9319857.1"/>
    <property type="molecule type" value="Genomic_DNA"/>
</dbReference>
<feature type="compositionally biased region" description="Gly residues" evidence="1">
    <location>
        <begin position="155"/>
        <end position="166"/>
    </location>
</feature>
<dbReference type="AlphaFoldDB" id="A0A6J4L2R4"/>
<gene>
    <name evidence="2" type="ORF">AVDCRST_MAG07-1207</name>
</gene>
<protein>
    <submittedName>
        <fullName evidence="2">Uncharacterized protein</fullName>
    </submittedName>
</protein>
<evidence type="ECO:0000313" key="2">
    <source>
        <dbReference type="EMBL" id="CAA9319857.1"/>
    </source>
</evidence>